<sequence>MDNLQRPFRRARPEDAPLLAELINNAGEGLPLHLWRGMAGESESGWDVGVARARRETGGFSYRNAIMIEADGGTAGCLIGYPIPEQVEPIEPDFPPLLRPLQELENLAPGTWYVNVLAVRPEARGRGLGGQLLALAEEIGSDTGARGMSVIVADRNTGAFRLYERSGYRQTAARAIVKNGWSVESDNWLLMTKSF</sequence>
<dbReference type="InterPro" id="IPR050832">
    <property type="entry name" value="Bact_Acetyltransf"/>
</dbReference>
<dbReference type="PROSITE" id="PS51186">
    <property type="entry name" value="GNAT"/>
    <property type="match status" value="1"/>
</dbReference>
<dbReference type="Gene3D" id="3.40.630.30">
    <property type="match status" value="1"/>
</dbReference>
<evidence type="ECO:0000313" key="4">
    <source>
        <dbReference type="EMBL" id="RIA47326.1"/>
    </source>
</evidence>
<dbReference type="InterPro" id="IPR016181">
    <property type="entry name" value="Acyl_CoA_acyltransferase"/>
</dbReference>
<dbReference type="EMBL" id="QXDF01000003">
    <property type="protein sequence ID" value="RIA47326.1"/>
    <property type="molecule type" value="Genomic_DNA"/>
</dbReference>
<dbReference type="OrthoDB" id="9788924at2"/>
<keyword evidence="5" id="KW-1185">Reference proteome</keyword>
<dbReference type="InterPro" id="IPR000182">
    <property type="entry name" value="GNAT_dom"/>
</dbReference>
<evidence type="ECO:0000256" key="2">
    <source>
        <dbReference type="ARBA" id="ARBA00023315"/>
    </source>
</evidence>
<dbReference type="RefSeq" id="WP_119062213.1">
    <property type="nucleotide sequence ID" value="NZ_QXDF01000003.1"/>
</dbReference>
<feature type="domain" description="N-acetyltransferase" evidence="3">
    <location>
        <begin position="6"/>
        <end position="195"/>
    </location>
</feature>
<accession>A0A397PCV0</accession>
<name>A0A397PCV0_9HYPH</name>
<comment type="caution">
    <text evidence="4">The sequence shown here is derived from an EMBL/GenBank/DDBJ whole genome shotgun (WGS) entry which is preliminary data.</text>
</comment>
<dbReference type="Proteomes" id="UP000266273">
    <property type="component" value="Unassembled WGS sequence"/>
</dbReference>
<dbReference type="Pfam" id="PF00583">
    <property type="entry name" value="Acetyltransf_1"/>
    <property type="match status" value="1"/>
</dbReference>
<keyword evidence="1 4" id="KW-0808">Transferase</keyword>
<reference evidence="4 5" key="1">
    <citation type="submission" date="2018-08" db="EMBL/GenBank/DDBJ databases">
        <title>Genomic Encyclopedia of Archaeal and Bacterial Type Strains, Phase II (KMG-II): from individual species to whole genera.</title>
        <authorList>
            <person name="Goeker M."/>
        </authorList>
    </citation>
    <scope>NUCLEOTIDE SEQUENCE [LARGE SCALE GENOMIC DNA]</scope>
    <source>
        <strain evidence="4 5">DSM 5002</strain>
    </source>
</reference>
<proteinExistence type="predicted"/>
<dbReference type="GO" id="GO:0016747">
    <property type="term" value="F:acyltransferase activity, transferring groups other than amino-acyl groups"/>
    <property type="evidence" value="ECO:0007669"/>
    <property type="project" value="InterPro"/>
</dbReference>
<dbReference type="AlphaFoldDB" id="A0A397PCV0"/>
<protein>
    <submittedName>
        <fullName evidence="4">Acetyltransferase (GNAT) family protein</fullName>
    </submittedName>
</protein>
<keyword evidence="2" id="KW-0012">Acyltransferase</keyword>
<dbReference type="CDD" id="cd04301">
    <property type="entry name" value="NAT_SF"/>
    <property type="match status" value="1"/>
</dbReference>
<dbReference type="PANTHER" id="PTHR43877">
    <property type="entry name" value="AMINOALKYLPHOSPHONATE N-ACETYLTRANSFERASE-RELATED-RELATED"/>
    <property type="match status" value="1"/>
</dbReference>
<evidence type="ECO:0000313" key="5">
    <source>
        <dbReference type="Proteomes" id="UP000266273"/>
    </source>
</evidence>
<evidence type="ECO:0000259" key="3">
    <source>
        <dbReference type="PROSITE" id="PS51186"/>
    </source>
</evidence>
<organism evidence="4 5">
    <name type="scientific">Dichotomicrobium thermohalophilum</name>
    <dbReference type="NCBI Taxonomy" id="933063"/>
    <lineage>
        <taxon>Bacteria</taxon>
        <taxon>Pseudomonadati</taxon>
        <taxon>Pseudomonadota</taxon>
        <taxon>Alphaproteobacteria</taxon>
        <taxon>Hyphomicrobiales</taxon>
        <taxon>Hyphomicrobiaceae</taxon>
        <taxon>Dichotomicrobium</taxon>
    </lineage>
</organism>
<evidence type="ECO:0000256" key="1">
    <source>
        <dbReference type="ARBA" id="ARBA00022679"/>
    </source>
</evidence>
<dbReference type="SUPFAM" id="SSF55729">
    <property type="entry name" value="Acyl-CoA N-acyltransferases (Nat)"/>
    <property type="match status" value="1"/>
</dbReference>
<dbReference type="PANTHER" id="PTHR43877:SF2">
    <property type="entry name" value="AMINOALKYLPHOSPHONATE N-ACETYLTRANSFERASE-RELATED"/>
    <property type="match status" value="1"/>
</dbReference>
<gene>
    <name evidence="4" type="ORF">BXY53_2401</name>
</gene>